<dbReference type="SUPFAM" id="SSF81406">
    <property type="entry name" value="Mitochondrial cytochrome c oxidase subunit IV"/>
    <property type="match status" value="1"/>
</dbReference>
<keyword evidence="2" id="KW-0496">Mitochondrion</keyword>
<gene>
    <name evidence="3" type="ORF">METBISCDRAFT_14896</name>
</gene>
<dbReference type="GO" id="GO:0045277">
    <property type="term" value="C:respiratory chain complex IV"/>
    <property type="evidence" value="ECO:0007669"/>
    <property type="project" value="InterPro"/>
</dbReference>
<sequence length="260" mass="29722">MLCRNQLSARIVHSLGQRLFSTTIRLRNAEVPVKDGKKLSPQEAKIEAARLAMKSLKDMGSLFSLGKKDAVQPIDTAPVFEEPLLFAELSLLHKGQVLEELQQKMDQKWAKLTEQDKKLAYYIYYGNWGPREKFANWNDTSAPLDLPFTLPSLIRTSAPQSNDLVKQLEPVILGETEVRKEQFETSKIDPVTKTLIYITIFIAMVALARDKNTGEKGKPVEPVIEDLYAKKKEEEGGRQEALEEASLKKSLRRWYYLWLK</sequence>
<dbReference type="GO" id="GO:0006123">
    <property type="term" value="P:mitochondrial electron transport, cytochrome c to oxygen"/>
    <property type="evidence" value="ECO:0007669"/>
    <property type="project" value="InterPro"/>
</dbReference>
<evidence type="ECO:0000256" key="2">
    <source>
        <dbReference type="ARBA" id="ARBA00023128"/>
    </source>
</evidence>
<evidence type="ECO:0000313" key="3">
    <source>
        <dbReference type="EMBL" id="RKP31069.1"/>
    </source>
</evidence>
<evidence type="ECO:0000256" key="1">
    <source>
        <dbReference type="ARBA" id="ARBA00004173"/>
    </source>
</evidence>
<dbReference type="EMBL" id="ML004447">
    <property type="protein sequence ID" value="RKP31069.1"/>
    <property type="molecule type" value="Genomic_DNA"/>
</dbReference>
<dbReference type="Proteomes" id="UP000268321">
    <property type="component" value="Unassembled WGS sequence"/>
</dbReference>
<dbReference type="Gene3D" id="1.10.442.10">
    <property type="entry name" value="Cytochrome c oxidase subunit IV"/>
    <property type="match status" value="1"/>
</dbReference>
<comment type="subcellular location">
    <subcellularLocation>
        <location evidence="1">Mitochondrion</location>
    </subcellularLocation>
</comment>
<reference evidence="4" key="1">
    <citation type="journal article" date="2018" name="Nat. Microbiol.">
        <title>Leveraging single-cell genomics to expand the fungal tree of life.</title>
        <authorList>
            <person name="Ahrendt S.R."/>
            <person name="Quandt C.A."/>
            <person name="Ciobanu D."/>
            <person name="Clum A."/>
            <person name="Salamov A."/>
            <person name="Andreopoulos B."/>
            <person name="Cheng J.F."/>
            <person name="Woyke T."/>
            <person name="Pelin A."/>
            <person name="Henrissat B."/>
            <person name="Reynolds N.K."/>
            <person name="Benny G.L."/>
            <person name="Smith M.E."/>
            <person name="James T.Y."/>
            <person name="Grigoriev I.V."/>
        </authorList>
    </citation>
    <scope>NUCLEOTIDE SEQUENCE [LARGE SCALE GENOMIC DNA]</scope>
    <source>
        <strain evidence="4">Baker2002</strain>
    </source>
</reference>
<dbReference type="InterPro" id="IPR036639">
    <property type="entry name" value="Cyt_c_oxidase_su4_sf"/>
</dbReference>
<evidence type="ECO:0000313" key="4">
    <source>
        <dbReference type="Proteomes" id="UP000268321"/>
    </source>
</evidence>
<dbReference type="Pfam" id="PF02936">
    <property type="entry name" value="COX4"/>
    <property type="match status" value="1"/>
</dbReference>
<accession>A0A4V1J374</accession>
<organism evidence="3 4">
    <name type="scientific">Metschnikowia bicuspidata</name>
    <dbReference type="NCBI Taxonomy" id="27322"/>
    <lineage>
        <taxon>Eukaryota</taxon>
        <taxon>Fungi</taxon>
        <taxon>Dikarya</taxon>
        <taxon>Ascomycota</taxon>
        <taxon>Saccharomycotina</taxon>
        <taxon>Pichiomycetes</taxon>
        <taxon>Metschnikowiaceae</taxon>
        <taxon>Metschnikowia</taxon>
    </lineage>
</organism>
<dbReference type="InterPro" id="IPR004203">
    <property type="entry name" value="Cyt_c_oxidase_su4_fam"/>
</dbReference>
<dbReference type="OrthoDB" id="186013at2759"/>
<dbReference type="GO" id="GO:0005739">
    <property type="term" value="C:mitochondrion"/>
    <property type="evidence" value="ECO:0007669"/>
    <property type="project" value="UniProtKB-SubCell"/>
</dbReference>
<dbReference type="AlphaFoldDB" id="A0A4V1J374"/>
<proteinExistence type="predicted"/>
<protein>
    <submittedName>
        <fullName evidence="3">Genetic interactor of prohibitin 7, mitochondrial</fullName>
    </submittedName>
</protein>
<keyword evidence="4" id="KW-1185">Reference proteome</keyword>
<name>A0A4V1J374_9ASCO</name>